<keyword evidence="2" id="KW-1185">Reference proteome</keyword>
<evidence type="ECO:0000313" key="2">
    <source>
        <dbReference type="Proteomes" id="UP000184465"/>
    </source>
</evidence>
<sequence>MKNSKNIVRTSPFLDIIDSPQTKYQKGMFLMNTIISEKCGDDKKIKTIIDSFFKEYKICTLLKQSNFYKQKGFSCLLVFKYIFMLIF</sequence>
<dbReference type="AlphaFoldDB" id="A0A1M6TER5"/>
<reference evidence="1 2" key="1">
    <citation type="submission" date="2016-11" db="EMBL/GenBank/DDBJ databases">
        <authorList>
            <person name="Jaros S."/>
            <person name="Januszkiewicz K."/>
            <person name="Wedrychowicz H."/>
        </authorList>
    </citation>
    <scope>NUCLEOTIDE SEQUENCE [LARGE SCALE GENOMIC DNA]</scope>
    <source>
        <strain evidence="1 2">DSM 15212</strain>
    </source>
</reference>
<organism evidence="1 2">
    <name type="scientific">Paramaledivibacter caminithermalis (strain DSM 15212 / CIP 107654 / DViRD3)</name>
    <name type="common">Clostridium caminithermale</name>
    <dbReference type="NCBI Taxonomy" id="1121301"/>
    <lineage>
        <taxon>Bacteria</taxon>
        <taxon>Bacillati</taxon>
        <taxon>Bacillota</taxon>
        <taxon>Clostridia</taxon>
        <taxon>Peptostreptococcales</taxon>
        <taxon>Caminicellaceae</taxon>
        <taxon>Paramaledivibacter</taxon>
    </lineage>
</organism>
<dbReference type="EMBL" id="FRAG01000089">
    <property type="protein sequence ID" value="SHK55522.1"/>
    <property type="molecule type" value="Genomic_DNA"/>
</dbReference>
<gene>
    <name evidence="1" type="ORF">SAMN02745912_03668</name>
</gene>
<accession>A0A1M6TER5</accession>
<feature type="non-terminal residue" evidence="1">
    <location>
        <position position="87"/>
    </location>
</feature>
<evidence type="ECO:0000313" key="1">
    <source>
        <dbReference type="EMBL" id="SHK55522.1"/>
    </source>
</evidence>
<dbReference type="Proteomes" id="UP000184465">
    <property type="component" value="Unassembled WGS sequence"/>
</dbReference>
<proteinExistence type="predicted"/>
<name>A0A1M6TER5_PARC5</name>
<dbReference type="RefSeq" id="WP_330390545.1">
    <property type="nucleotide sequence ID" value="NZ_FRAG01000089.1"/>
</dbReference>
<protein>
    <submittedName>
        <fullName evidence="1">Uncharacterized protein</fullName>
    </submittedName>
</protein>